<evidence type="ECO:0000313" key="2">
    <source>
        <dbReference type="EMBL" id="MFD1234594.1"/>
    </source>
</evidence>
<evidence type="ECO:0000259" key="1">
    <source>
        <dbReference type="PROSITE" id="PS51819"/>
    </source>
</evidence>
<dbReference type="Gene3D" id="3.30.720.120">
    <property type="match status" value="1"/>
</dbReference>
<dbReference type="SUPFAM" id="SSF54593">
    <property type="entry name" value="Glyoxalase/Bleomycin resistance protein/Dihydroxybiphenyl dioxygenase"/>
    <property type="match status" value="1"/>
</dbReference>
<gene>
    <name evidence="2" type="ORF">ACFQ34_14990</name>
</gene>
<name>A0ABW3VHH7_9PSEU</name>
<dbReference type="Gene3D" id="3.30.720.110">
    <property type="match status" value="1"/>
</dbReference>
<feature type="domain" description="VOC" evidence="1">
    <location>
        <begin position="8"/>
        <end position="133"/>
    </location>
</feature>
<sequence>MTSPEDVPTVTLAVTYRDPKAALDWLARAFGFEVTMAIEGDDAMTSHYEMSVQGRGRIVIGGEWADWTRSPAAVGGANTQSASVLLTGDVDAHCARARDAGARIVAEPEEQFYGDRTYRAVDPEGHVWTFAAHVRDVSRAEAETVIGRRIDAPSWT</sequence>
<accession>A0ABW3VHH7</accession>
<comment type="caution">
    <text evidence="2">The sequence shown here is derived from an EMBL/GenBank/DDBJ whole genome shotgun (WGS) entry which is preliminary data.</text>
</comment>
<dbReference type="EMBL" id="JBHTMB010000134">
    <property type="protein sequence ID" value="MFD1234594.1"/>
    <property type="molecule type" value="Genomic_DNA"/>
</dbReference>
<dbReference type="InterPro" id="IPR029068">
    <property type="entry name" value="Glyas_Bleomycin-R_OHBP_Dase"/>
</dbReference>
<dbReference type="PANTHER" id="PTHR34109:SF1">
    <property type="entry name" value="VOC DOMAIN-CONTAINING PROTEIN"/>
    <property type="match status" value="1"/>
</dbReference>
<dbReference type="PANTHER" id="PTHR34109">
    <property type="entry name" value="BNAUNNG04460D PROTEIN-RELATED"/>
    <property type="match status" value="1"/>
</dbReference>
<dbReference type="InterPro" id="IPR037523">
    <property type="entry name" value="VOC_core"/>
</dbReference>
<dbReference type="RefSeq" id="WP_346090126.1">
    <property type="nucleotide sequence ID" value="NZ_BAABKS010000006.1"/>
</dbReference>
<dbReference type="Proteomes" id="UP001597182">
    <property type="component" value="Unassembled WGS sequence"/>
</dbReference>
<reference evidence="3" key="1">
    <citation type="journal article" date="2019" name="Int. J. Syst. Evol. Microbiol.">
        <title>The Global Catalogue of Microorganisms (GCM) 10K type strain sequencing project: providing services to taxonomists for standard genome sequencing and annotation.</title>
        <authorList>
            <consortium name="The Broad Institute Genomics Platform"/>
            <consortium name="The Broad Institute Genome Sequencing Center for Infectious Disease"/>
            <person name="Wu L."/>
            <person name="Ma J."/>
        </authorList>
    </citation>
    <scope>NUCLEOTIDE SEQUENCE [LARGE SCALE GENOMIC DNA]</scope>
    <source>
        <strain evidence="3">CCUG 49018</strain>
    </source>
</reference>
<dbReference type="Pfam" id="PF00903">
    <property type="entry name" value="Glyoxalase"/>
    <property type="match status" value="1"/>
</dbReference>
<dbReference type="InterPro" id="IPR004360">
    <property type="entry name" value="Glyas_Fos-R_dOase_dom"/>
</dbReference>
<keyword evidence="3" id="KW-1185">Reference proteome</keyword>
<dbReference type="PROSITE" id="PS51819">
    <property type="entry name" value="VOC"/>
    <property type="match status" value="1"/>
</dbReference>
<evidence type="ECO:0000313" key="3">
    <source>
        <dbReference type="Proteomes" id="UP001597182"/>
    </source>
</evidence>
<protein>
    <submittedName>
        <fullName evidence="2">VOC family protein</fullName>
    </submittedName>
</protein>
<proteinExistence type="predicted"/>
<organism evidence="2 3">
    <name type="scientific">Pseudonocardia benzenivorans</name>
    <dbReference type="NCBI Taxonomy" id="228005"/>
    <lineage>
        <taxon>Bacteria</taxon>
        <taxon>Bacillati</taxon>
        <taxon>Actinomycetota</taxon>
        <taxon>Actinomycetes</taxon>
        <taxon>Pseudonocardiales</taxon>
        <taxon>Pseudonocardiaceae</taxon>
        <taxon>Pseudonocardia</taxon>
    </lineage>
</organism>